<dbReference type="InterPro" id="IPR011990">
    <property type="entry name" value="TPR-like_helical_dom_sf"/>
</dbReference>
<dbReference type="PRINTS" id="PR00038">
    <property type="entry name" value="HTHLUXR"/>
</dbReference>
<dbReference type="CDD" id="cd06170">
    <property type="entry name" value="LuxR_C_like"/>
    <property type="match status" value="1"/>
</dbReference>
<dbReference type="Pfam" id="PF00196">
    <property type="entry name" value="GerE"/>
    <property type="match status" value="1"/>
</dbReference>
<dbReference type="RefSeq" id="WP_322424275.1">
    <property type="nucleotide sequence ID" value="NZ_JAXQPW010000002.1"/>
</dbReference>
<evidence type="ECO:0000313" key="5">
    <source>
        <dbReference type="EMBL" id="MDZ5662163.1"/>
    </source>
</evidence>
<reference evidence="5 6" key="1">
    <citation type="submission" date="2023-11" db="EMBL/GenBank/DDBJ databases">
        <title>Novel species in genus Nocardioides.</title>
        <authorList>
            <person name="Zhou H."/>
        </authorList>
    </citation>
    <scope>NUCLEOTIDE SEQUENCE [LARGE SCALE GENOMIC DNA]</scope>
    <source>
        <strain evidence="5 6">S-58</strain>
    </source>
</reference>
<dbReference type="Gene3D" id="3.40.50.300">
    <property type="entry name" value="P-loop containing nucleotide triphosphate hydrolases"/>
    <property type="match status" value="1"/>
</dbReference>
<dbReference type="Pfam" id="PF25873">
    <property type="entry name" value="WHD_MalT"/>
    <property type="match status" value="1"/>
</dbReference>
<dbReference type="PROSITE" id="PS50043">
    <property type="entry name" value="HTH_LUXR_2"/>
    <property type="match status" value="1"/>
</dbReference>
<evidence type="ECO:0000259" key="4">
    <source>
        <dbReference type="PROSITE" id="PS50043"/>
    </source>
</evidence>
<name>A0ABU5KB25_9ACTN</name>
<dbReference type="SUPFAM" id="SSF48452">
    <property type="entry name" value="TPR-like"/>
    <property type="match status" value="1"/>
</dbReference>
<sequence length="755" mass="81420">MSERPEHVVLLEPAPRSVDQFLEAKLHRPPARDGWVGRPRLLDVLDRSVSRSVTLVAAPAGYGKTTVVAQWLASRRGERAAAWVSIDAGDNDPARLWAHIATALQRAGCFLAPDLPMFLVAASADVRTRLLPHLLNALAATSDGITLVLDDFHVLVSPECHEQVGFLVENLPPSTSLVITSRSDPGLRLGRLRASGGLAELRADDLAFTRDEARELAAREGVDLPDVELDELVDDTEGWPAGLYLSVLLRAHDDSTSTVAPHARTANRFVGTYVTEEVLSQHPPPVRDLILRASILERFCAPLCDAVAGRSGSAGTLAALARENLFLVPLDDTGTWFRFHHLFAAVVRSQLEATLGDDVAEMHRRAAAWFRANGYVDVAVAHLVDAGDHRAAATVIQENWFDYYDVGRSGTVRAWMRALDPRVVATDAAAGVTAAWLATVRGDRPAQAQHMQALEPLADVGPLPDGTHSVESAVALMRASYGYGGPGDMARAARRAVELETDPRTRGYAIAQHSLGHLAYLDGDLDGAMALLTEVRRCEAAPATLRVNGLALEAFIEDERGDHERSREAAELAAAIVDARAMHETPQMSISLTALAQVQASAGALDEAMATCRRGLSIRRRHMTYAPWMTIHHLTVMARVAALSGDTPLALELLDEIDDLVSGYADGVAGVRARLAAIRSLTGAGASSRGGGEQLTAREVDVLRLLQGPLSLREVAGELYLSPNTVKSHTRSAFRKLGARSRAEAVEAARRRRIL</sequence>
<keyword evidence="3" id="KW-0804">Transcription</keyword>
<dbReference type="Gene3D" id="1.10.10.10">
    <property type="entry name" value="Winged helix-like DNA-binding domain superfamily/Winged helix DNA-binding domain"/>
    <property type="match status" value="1"/>
</dbReference>
<evidence type="ECO:0000256" key="1">
    <source>
        <dbReference type="ARBA" id="ARBA00023015"/>
    </source>
</evidence>
<keyword evidence="1" id="KW-0805">Transcription regulation</keyword>
<dbReference type="InterPro" id="IPR059106">
    <property type="entry name" value="WHD_MalT"/>
</dbReference>
<dbReference type="SMART" id="SM00421">
    <property type="entry name" value="HTH_LUXR"/>
    <property type="match status" value="1"/>
</dbReference>
<evidence type="ECO:0000313" key="6">
    <source>
        <dbReference type="Proteomes" id="UP001291999"/>
    </source>
</evidence>
<dbReference type="InterPro" id="IPR000792">
    <property type="entry name" value="Tscrpt_reg_LuxR_C"/>
</dbReference>
<keyword evidence="6" id="KW-1185">Reference proteome</keyword>
<feature type="domain" description="HTH luxR-type" evidence="4">
    <location>
        <begin position="688"/>
        <end position="753"/>
    </location>
</feature>
<accession>A0ABU5KB25</accession>
<proteinExistence type="predicted"/>
<evidence type="ECO:0000256" key="2">
    <source>
        <dbReference type="ARBA" id="ARBA00023125"/>
    </source>
</evidence>
<dbReference type="InterPro" id="IPR027417">
    <property type="entry name" value="P-loop_NTPase"/>
</dbReference>
<dbReference type="SUPFAM" id="SSF52540">
    <property type="entry name" value="P-loop containing nucleoside triphosphate hydrolases"/>
    <property type="match status" value="1"/>
</dbReference>
<protein>
    <submittedName>
        <fullName evidence="5">LuxR C-terminal-related transcriptional regulator</fullName>
    </submittedName>
</protein>
<dbReference type="Proteomes" id="UP001291999">
    <property type="component" value="Unassembled WGS sequence"/>
</dbReference>
<evidence type="ECO:0000256" key="3">
    <source>
        <dbReference type="ARBA" id="ARBA00023163"/>
    </source>
</evidence>
<gene>
    <name evidence="5" type="ORF">SFC79_10345</name>
</gene>
<comment type="caution">
    <text evidence="5">The sequence shown here is derived from an EMBL/GenBank/DDBJ whole genome shotgun (WGS) entry which is preliminary data.</text>
</comment>
<dbReference type="InterPro" id="IPR036388">
    <property type="entry name" value="WH-like_DNA-bd_sf"/>
</dbReference>
<dbReference type="SUPFAM" id="SSF46894">
    <property type="entry name" value="C-terminal effector domain of the bipartite response regulators"/>
    <property type="match status" value="1"/>
</dbReference>
<organism evidence="5 6">
    <name type="scientific">Nocardioides renjunii</name>
    <dbReference type="NCBI Taxonomy" id="3095075"/>
    <lineage>
        <taxon>Bacteria</taxon>
        <taxon>Bacillati</taxon>
        <taxon>Actinomycetota</taxon>
        <taxon>Actinomycetes</taxon>
        <taxon>Propionibacteriales</taxon>
        <taxon>Nocardioidaceae</taxon>
        <taxon>Nocardioides</taxon>
    </lineage>
</organism>
<dbReference type="PANTHER" id="PTHR44688:SF16">
    <property type="entry name" value="DNA-BINDING TRANSCRIPTIONAL ACTIVATOR DEVR_DOSR"/>
    <property type="match status" value="1"/>
</dbReference>
<dbReference type="PANTHER" id="PTHR44688">
    <property type="entry name" value="DNA-BINDING TRANSCRIPTIONAL ACTIVATOR DEVR_DOSR"/>
    <property type="match status" value="1"/>
</dbReference>
<dbReference type="Gene3D" id="1.25.40.10">
    <property type="entry name" value="Tetratricopeptide repeat domain"/>
    <property type="match status" value="1"/>
</dbReference>
<dbReference type="EMBL" id="JAXQPW010000002">
    <property type="protein sequence ID" value="MDZ5662163.1"/>
    <property type="molecule type" value="Genomic_DNA"/>
</dbReference>
<keyword evidence="2" id="KW-0238">DNA-binding</keyword>
<dbReference type="InterPro" id="IPR016032">
    <property type="entry name" value="Sig_transdc_resp-reg_C-effctor"/>
</dbReference>